<sequence>MPNRTPRNGALAHGRHRRRSHRSTHTATAVDPATNADRGSVRIEATLAEYRRLIAWAERWPQRRRAMENADGLGRHLSRRLIARGEIVLDVPTTATARVRELSRGGRRKNDRIDAVAACVAALQGDARPVVSDEHCDALRNARRTPEQSVFEPNPHGQPAPRPAA</sequence>
<dbReference type="EMBL" id="JBHSAX010000005">
    <property type="protein sequence ID" value="MFC3961604.1"/>
    <property type="molecule type" value="Genomic_DNA"/>
</dbReference>
<protein>
    <submittedName>
        <fullName evidence="3">Transposase</fullName>
    </submittedName>
</protein>
<proteinExistence type="predicted"/>
<keyword evidence="4" id="KW-1185">Reference proteome</keyword>
<feature type="region of interest" description="Disordered" evidence="1">
    <location>
        <begin position="137"/>
        <end position="165"/>
    </location>
</feature>
<dbReference type="RefSeq" id="WP_378611385.1">
    <property type="nucleotide sequence ID" value="NZ_JBHSAX010000005.1"/>
</dbReference>
<feature type="compositionally biased region" description="Basic and acidic residues" evidence="1">
    <location>
        <begin position="137"/>
        <end position="146"/>
    </location>
</feature>
<dbReference type="Proteomes" id="UP001595696">
    <property type="component" value="Unassembled WGS sequence"/>
</dbReference>
<feature type="region of interest" description="Disordered" evidence="1">
    <location>
        <begin position="1"/>
        <end position="37"/>
    </location>
</feature>
<feature type="compositionally biased region" description="Basic residues" evidence="1">
    <location>
        <begin position="13"/>
        <end position="24"/>
    </location>
</feature>
<evidence type="ECO:0000256" key="1">
    <source>
        <dbReference type="SAM" id="MobiDB-lite"/>
    </source>
</evidence>
<accession>A0ABV8DP41</accession>
<name>A0ABV8DP41_9NOCA</name>
<reference evidence="4" key="1">
    <citation type="journal article" date="2019" name="Int. J. Syst. Evol. Microbiol.">
        <title>The Global Catalogue of Microorganisms (GCM) 10K type strain sequencing project: providing services to taxonomists for standard genome sequencing and annotation.</title>
        <authorList>
            <consortium name="The Broad Institute Genomics Platform"/>
            <consortium name="The Broad Institute Genome Sequencing Center for Infectious Disease"/>
            <person name="Wu L."/>
            <person name="Ma J."/>
        </authorList>
    </citation>
    <scope>NUCLEOTIDE SEQUENCE [LARGE SCALE GENOMIC DNA]</scope>
    <source>
        <strain evidence="4">CGMCC 4.7330</strain>
    </source>
</reference>
<gene>
    <name evidence="3" type="ORF">ACFO0B_06340</name>
</gene>
<comment type="caution">
    <text evidence="3">The sequence shown here is derived from an EMBL/GenBank/DDBJ whole genome shotgun (WGS) entry which is preliminary data.</text>
</comment>
<feature type="compositionally biased region" description="Pro residues" evidence="1">
    <location>
        <begin position="156"/>
        <end position="165"/>
    </location>
</feature>
<evidence type="ECO:0000259" key="2">
    <source>
        <dbReference type="Pfam" id="PF01548"/>
    </source>
</evidence>
<feature type="domain" description="Transposase IS110-like N-terminal" evidence="2">
    <location>
        <begin position="21"/>
        <end position="150"/>
    </location>
</feature>
<evidence type="ECO:0000313" key="3">
    <source>
        <dbReference type="EMBL" id="MFC3961604.1"/>
    </source>
</evidence>
<dbReference type="InterPro" id="IPR002525">
    <property type="entry name" value="Transp_IS110-like_N"/>
</dbReference>
<dbReference type="Pfam" id="PF01548">
    <property type="entry name" value="DEDD_Tnp_IS110"/>
    <property type="match status" value="1"/>
</dbReference>
<evidence type="ECO:0000313" key="4">
    <source>
        <dbReference type="Proteomes" id="UP001595696"/>
    </source>
</evidence>
<organism evidence="3 4">
    <name type="scientific">Nocardia jiangsuensis</name>
    <dbReference type="NCBI Taxonomy" id="1691563"/>
    <lineage>
        <taxon>Bacteria</taxon>
        <taxon>Bacillati</taxon>
        <taxon>Actinomycetota</taxon>
        <taxon>Actinomycetes</taxon>
        <taxon>Mycobacteriales</taxon>
        <taxon>Nocardiaceae</taxon>
        <taxon>Nocardia</taxon>
    </lineage>
</organism>